<comment type="cofactor">
    <cofactor evidence="1">
        <name>Zn(2+)</name>
        <dbReference type="ChEBI" id="CHEBI:29105"/>
    </cofactor>
</comment>
<dbReference type="GO" id="GO:0005743">
    <property type="term" value="C:mitochondrial inner membrane"/>
    <property type="evidence" value="ECO:0007669"/>
    <property type="project" value="TreeGrafter"/>
</dbReference>
<protein>
    <recommendedName>
        <fullName evidence="12">ATPase AAA-type core domain-containing protein</fullName>
    </recommendedName>
</protein>
<dbReference type="GO" id="GO:0016887">
    <property type="term" value="F:ATP hydrolysis activity"/>
    <property type="evidence" value="ECO:0007669"/>
    <property type="project" value="InterPro"/>
</dbReference>
<feature type="chain" id="PRO_5010316473" description="ATPase AAA-type core domain-containing protein" evidence="8">
    <location>
        <begin position="20"/>
        <end position="171"/>
    </location>
</feature>
<evidence type="ECO:0000256" key="5">
    <source>
        <dbReference type="ARBA" id="ARBA00022833"/>
    </source>
</evidence>
<dbReference type="InterPro" id="IPR003959">
    <property type="entry name" value="ATPase_AAA_core"/>
</dbReference>
<evidence type="ECO:0000256" key="4">
    <source>
        <dbReference type="ARBA" id="ARBA00022723"/>
    </source>
</evidence>
<name>A0A1S0TEA8_LOALO</name>
<dbReference type="InterPro" id="IPR003960">
    <property type="entry name" value="ATPase_AAA_CS"/>
</dbReference>
<proteinExistence type="inferred from homology"/>
<dbReference type="InterPro" id="IPR041569">
    <property type="entry name" value="AAA_lid_3"/>
</dbReference>
<keyword evidence="6" id="KW-0645">Protease</keyword>
<dbReference type="FunFam" id="1.10.8.60:FF:000001">
    <property type="entry name" value="ATP-dependent zinc metalloprotease FtsH"/>
    <property type="match status" value="1"/>
</dbReference>
<organism evidence="11">
    <name type="scientific">Loa loa</name>
    <name type="common">Eye worm</name>
    <name type="synonym">Filaria loa</name>
    <dbReference type="NCBI Taxonomy" id="7209"/>
    <lineage>
        <taxon>Eukaryota</taxon>
        <taxon>Metazoa</taxon>
        <taxon>Ecdysozoa</taxon>
        <taxon>Nematoda</taxon>
        <taxon>Chromadorea</taxon>
        <taxon>Rhabditida</taxon>
        <taxon>Spirurina</taxon>
        <taxon>Spiruromorpha</taxon>
        <taxon>Filarioidea</taxon>
        <taxon>Onchocercidae</taxon>
        <taxon>Loa</taxon>
    </lineage>
</organism>
<dbReference type="GeneID" id="9953595"/>
<dbReference type="GO" id="GO:0005524">
    <property type="term" value="F:ATP binding"/>
    <property type="evidence" value="ECO:0007669"/>
    <property type="project" value="UniProtKB-KW"/>
</dbReference>
<dbReference type="PROSITE" id="PS00674">
    <property type="entry name" value="AAA"/>
    <property type="match status" value="1"/>
</dbReference>
<keyword evidence="7" id="KW-0547">Nucleotide-binding</keyword>
<reference evidence="11" key="1">
    <citation type="submission" date="2012-04" db="EMBL/GenBank/DDBJ databases">
        <title>The Genome Sequence of Loa loa.</title>
        <authorList>
            <consortium name="The Broad Institute Genome Sequencing Platform"/>
            <consortium name="Broad Institute Genome Sequencing Center for Infectious Disease"/>
            <person name="Nutman T.B."/>
            <person name="Fink D.L."/>
            <person name="Russ C."/>
            <person name="Young S."/>
            <person name="Zeng Q."/>
            <person name="Gargeya S."/>
            <person name="Alvarado L."/>
            <person name="Berlin A."/>
            <person name="Chapman S.B."/>
            <person name="Chen Z."/>
            <person name="Freedman E."/>
            <person name="Gellesch M."/>
            <person name="Goldberg J."/>
            <person name="Griggs A."/>
            <person name="Gujja S."/>
            <person name="Heilman E.R."/>
            <person name="Heiman D."/>
            <person name="Howarth C."/>
            <person name="Mehta T."/>
            <person name="Neiman D."/>
            <person name="Pearson M."/>
            <person name="Roberts A."/>
            <person name="Saif S."/>
            <person name="Shea T."/>
            <person name="Shenoy N."/>
            <person name="Sisk P."/>
            <person name="Stolte C."/>
            <person name="Sykes S."/>
            <person name="White J."/>
            <person name="Yandava C."/>
            <person name="Haas B."/>
            <person name="Henn M.R."/>
            <person name="Nusbaum C."/>
            <person name="Birren B."/>
        </authorList>
    </citation>
    <scope>NUCLEOTIDE SEQUENCE [LARGE SCALE GENOMIC DNA]</scope>
</reference>
<dbReference type="OMA" id="LANESHC"/>
<keyword evidence="8" id="KW-0732">Signal</keyword>
<evidence type="ECO:0000256" key="2">
    <source>
        <dbReference type="ARBA" id="ARBA00010044"/>
    </source>
</evidence>
<accession>A0A1S0TEA8</accession>
<dbReference type="EMBL" id="JH716086">
    <property type="protein sequence ID" value="EFO12434.1"/>
    <property type="molecule type" value="Genomic_DNA"/>
</dbReference>
<evidence type="ECO:0000313" key="11">
    <source>
        <dbReference type="EMBL" id="EFO12434.1"/>
    </source>
</evidence>
<evidence type="ECO:0000256" key="8">
    <source>
        <dbReference type="SAM" id="SignalP"/>
    </source>
</evidence>
<dbReference type="InParanoid" id="A0A1S0TEA8"/>
<dbReference type="PANTHER" id="PTHR23076">
    <property type="entry name" value="METALLOPROTEASE M41 FTSH"/>
    <property type="match status" value="1"/>
</dbReference>
<keyword evidence="6" id="KW-0378">Hydrolase</keyword>
<evidence type="ECO:0000256" key="7">
    <source>
        <dbReference type="RuleBase" id="RU003651"/>
    </source>
</evidence>
<dbReference type="Gene3D" id="1.10.8.60">
    <property type="match status" value="1"/>
</dbReference>
<dbReference type="GO" id="GO:0007005">
    <property type="term" value="P:mitochondrion organization"/>
    <property type="evidence" value="ECO:0007669"/>
    <property type="project" value="TreeGrafter"/>
</dbReference>
<evidence type="ECO:0000259" key="9">
    <source>
        <dbReference type="Pfam" id="PF00004"/>
    </source>
</evidence>
<dbReference type="Pfam" id="PF17862">
    <property type="entry name" value="AAA_lid_3"/>
    <property type="match status" value="1"/>
</dbReference>
<evidence type="ECO:0000259" key="10">
    <source>
        <dbReference type="Pfam" id="PF17862"/>
    </source>
</evidence>
<feature type="signal peptide" evidence="8">
    <location>
        <begin position="1"/>
        <end position="19"/>
    </location>
</feature>
<keyword evidence="6" id="KW-0482">Metalloprotease</keyword>
<evidence type="ECO:0008006" key="12">
    <source>
        <dbReference type="Google" id="ProtNLM"/>
    </source>
</evidence>
<dbReference type="OrthoDB" id="2187at2759"/>
<evidence type="ECO:0000256" key="6">
    <source>
        <dbReference type="ARBA" id="ARBA00023049"/>
    </source>
</evidence>
<dbReference type="AlphaFoldDB" id="A0A1S0TEA8"/>
<evidence type="ECO:0000256" key="3">
    <source>
        <dbReference type="ARBA" id="ARBA00010550"/>
    </source>
</evidence>
<comment type="similarity">
    <text evidence="2">In the C-terminal section; belongs to the peptidase M41 family.</text>
</comment>
<keyword evidence="4" id="KW-0479">Metal-binding</keyword>
<keyword evidence="5" id="KW-0862">Zinc</keyword>
<dbReference type="Gene3D" id="3.40.50.300">
    <property type="entry name" value="P-loop containing nucleotide triphosphate hydrolases"/>
    <property type="match status" value="1"/>
</dbReference>
<dbReference type="GO" id="GO:0008237">
    <property type="term" value="F:metallopeptidase activity"/>
    <property type="evidence" value="ECO:0007669"/>
    <property type="project" value="UniProtKB-KW"/>
</dbReference>
<dbReference type="InterPro" id="IPR027417">
    <property type="entry name" value="P-loop_NTPase"/>
</dbReference>
<gene>
    <name evidence="11" type="ORF">LOAG_16099</name>
</gene>
<dbReference type="GO" id="GO:0004176">
    <property type="term" value="F:ATP-dependent peptidase activity"/>
    <property type="evidence" value="ECO:0007669"/>
    <property type="project" value="TreeGrafter"/>
</dbReference>
<dbReference type="GO" id="GO:0006515">
    <property type="term" value="P:protein quality control for misfolded or incompletely synthesized proteins"/>
    <property type="evidence" value="ECO:0007669"/>
    <property type="project" value="TreeGrafter"/>
</dbReference>
<comment type="similarity">
    <text evidence="3">In the N-terminal section; belongs to the AAA ATPase family.</text>
</comment>
<evidence type="ECO:0000256" key="1">
    <source>
        <dbReference type="ARBA" id="ARBA00001947"/>
    </source>
</evidence>
<dbReference type="PANTHER" id="PTHR23076:SF97">
    <property type="entry name" value="ATP-DEPENDENT ZINC METALLOPROTEASE YME1L1"/>
    <property type="match status" value="1"/>
</dbReference>
<comment type="similarity">
    <text evidence="7">Belongs to the AAA ATPase family.</text>
</comment>
<feature type="domain" description="ATPase AAA-type core" evidence="9">
    <location>
        <begin position="16"/>
        <end position="98"/>
    </location>
</feature>
<feature type="domain" description="AAA ATPase AAA+ lid" evidence="10">
    <location>
        <begin position="120"/>
        <end position="164"/>
    </location>
</feature>
<dbReference type="Pfam" id="PF00004">
    <property type="entry name" value="AAA"/>
    <property type="match status" value="1"/>
</dbReference>
<feature type="non-terminal residue" evidence="11">
    <location>
        <position position="171"/>
    </location>
</feature>
<dbReference type="GO" id="GO:0046872">
    <property type="term" value="F:metal ion binding"/>
    <property type="evidence" value="ECO:0007669"/>
    <property type="project" value="UniProtKB-KW"/>
</dbReference>
<dbReference type="RefSeq" id="XP_003151635.1">
    <property type="nucleotide sequence ID" value="XM_003151587.1"/>
</dbReference>
<sequence length="171" mass="18846">MNYLALVFVKFICFALARAKKKAPCIIFIDEIDSVGSKRVADAMHPHANQTVNQLLSEMDGFNTNDGVIVIGATNRVNDLDAALLRPGRFDIQVQVPYPDLEGRKEIIQLYLGRISVNDDVNEDVLARGTTGFTGAEIENMINQAALKAAGDGFMKVTMAHMEEAKDRVMM</sequence>
<dbReference type="KEGG" id="loa:LOAG_16099"/>
<dbReference type="CTD" id="9953595"/>
<keyword evidence="7" id="KW-0067">ATP-binding</keyword>
<dbReference type="SUPFAM" id="SSF52540">
    <property type="entry name" value="P-loop containing nucleoside triphosphate hydrolases"/>
    <property type="match status" value="1"/>
</dbReference>